<dbReference type="Gene3D" id="3.10.610.10">
    <property type="entry name" value="GSPII I/J protein-like"/>
    <property type="match status" value="1"/>
</dbReference>
<comment type="subcellular location">
    <subcellularLocation>
        <location evidence="1">Cell inner membrane</location>
        <topology evidence="1">Single-pass membrane protein</topology>
    </subcellularLocation>
</comment>
<evidence type="ECO:0000256" key="1">
    <source>
        <dbReference type="ARBA" id="ARBA00004377"/>
    </source>
</evidence>
<evidence type="ECO:0000256" key="2">
    <source>
        <dbReference type="ARBA" id="ARBA00011084"/>
    </source>
</evidence>
<evidence type="ECO:0000313" key="12">
    <source>
        <dbReference type="Proteomes" id="UP001597215"/>
    </source>
</evidence>
<dbReference type="InterPro" id="IPR010055">
    <property type="entry name" value="T2SS_protein-GspJ"/>
</dbReference>
<evidence type="ECO:0000256" key="4">
    <source>
        <dbReference type="ARBA" id="ARBA00022475"/>
    </source>
</evidence>
<evidence type="ECO:0000313" key="11">
    <source>
        <dbReference type="EMBL" id="MFD1766646.1"/>
    </source>
</evidence>
<feature type="transmembrane region" description="Helical" evidence="10">
    <location>
        <begin position="20"/>
        <end position="41"/>
    </location>
</feature>
<reference evidence="12" key="1">
    <citation type="journal article" date="2019" name="Int. J. Syst. Evol. Microbiol.">
        <title>The Global Catalogue of Microorganisms (GCM) 10K type strain sequencing project: providing services to taxonomists for standard genome sequencing and annotation.</title>
        <authorList>
            <consortium name="The Broad Institute Genomics Platform"/>
            <consortium name="The Broad Institute Genome Sequencing Center for Infectious Disease"/>
            <person name="Wu L."/>
            <person name="Ma J."/>
        </authorList>
    </citation>
    <scope>NUCLEOTIDE SEQUENCE [LARGE SCALE GENOMIC DNA]</scope>
    <source>
        <strain evidence="12">CGMCC 1.12449</strain>
    </source>
</reference>
<evidence type="ECO:0000256" key="10">
    <source>
        <dbReference type="SAM" id="Phobius"/>
    </source>
</evidence>
<dbReference type="NCBIfam" id="TIGR02532">
    <property type="entry name" value="IV_pilin_GFxxxE"/>
    <property type="match status" value="1"/>
</dbReference>
<keyword evidence="4" id="KW-1003">Cell membrane</keyword>
<keyword evidence="7 10" id="KW-0812">Transmembrane</keyword>
<keyword evidence="9 10" id="KW-0472">Membrane</keyword>
<evidence type="ECO:0000256" key="6">
    <source>
        <dbReference type="ARBA" id="ARBA00022519"/>
    </source>
</evidence>
<dbReference type="EMBL" id="JBHUEL010000007">
    <property type="protein sequence ID" value="MFD1766646.1"/>
    <property type="molecule type" value="Genomic_DNA"/>
</dbReference>
<evidence type="ECO:0000256" key="5">
    <source>
        <dbReference type="ARBA" id="ARBA00022481"/>
    </source>
</evidence>
<dbReference type="RefSeq" id="WP_381512973.1">
    <property type="nucleotide sequence ID" value="NZ_JBHUEL010000007.1"/>
</dbReference>
<keyword evidence="6" id="KW-0997">Cell inner membrane</keyword>
<keyword evidence="12" id="KW-1185">Reference proteome</keyword>
<comment type="similarity">
    <text evidence="2">Belongs to the GSP J family.</text>
</comment>
<dbReference type="SUPFAM" id="SSF54523">
    <property type="entry name" value="Pili subunits"/>
    <property type="match status" value="1"/>
</dbReference>
<evidence type="ECO:0000256" key="9">
    <source>
        <dbReference type="ARBA" id="ARBA00023136"/>
    </source>
</evidence>
<organism evidence="11 12">
    <name type="scientific">Sphingorhabdus buctiana</name>
    <dbReference type="NCBI Taxonomy" id="1508805"/>
    <lineage>
        <taxon>Bacteria</taxon>
        <taxon>Pseudomonadati</taxon>
        <taxon>Pseudomonadota</taxon>
        <taxon>Alphaproteobacteria</taxon>
        <taxon>Sphingomonadales</taxon>
        <taxon>Sphingomonadaceae</taxon>
        <taxon>Sphingorhabdus</taxon>
    </lineage>
</organism>
<dbReference type="PANTHER" id="PTHR39583">
    <property type="entry name" value="TYPE II SECRETION SYSTEM PROTEIN J-RELATED"/>
    <property type="match status" value="1"/>
</dbReference>
<sequence length="214" mass="23107">MLIRRPEFSPGNGFTLVEMLVALFVFGLISAAGVTLLRSTADSQILLRTKLGERATLSRLSNLIEADLAQAVGRPVRKEDGTVRPAFEAGDNSLFAFSRIGSAPDSGSIQPSLARITYRLDGAKLVRSANSHADGAREGAEAVLIDGVSQATIRLREPDGGWRDDWAAVDAERLPRAMELLLTTQDGRNYRMLYLVGAGPQRPEKVEGEEDGDA</sequence>
<dbReference type="Proteomes" id="UP001597215">
    <property type="component" value="Unassembled WGS sequence"/>
</dbReference>
<dbReference type="PANTHER" id="PTHR39583:SF2">
    <property type="entry name" value="TYPE II SECRETION SYSTEM PROTEIN J"/>
    <property type="match status" value="1"/>
</dbReference>
<dbReference type="InterPro" id="IPR051621">
    <property type="entry name" value="T2SS_protein_J"/>
</dbReference>
<proteinExistence type="inferred from homology"/>
<dbReference type="InterPro" id="IPR012902">
    <property type="entry name" value="N_methyl_site"/>
</dbReference>
<evidence type="ECO:0000256" key="8">
    <source>
        <dbReference type="ARBA" id="ARBA00022989"/>
    </source>
</evidence>
<accession>A0ABW4MER6</accession>
<keyword evidence="5" id="KW-0488">Methylation</keyword>
<comment type="caution">
    <text evidence="11">The sequence shown here is derived from an EMBL/GenBank/DDBJ whole genome shotgun (WGS) entry which is preliminary data.</text>
</comment>
<evidence type="ECO:0000256" key="3">
    <source>
        <dbReference type="ARBA" id="ARBA00021539"/>
    </source>
</evidence>
<keyword evidence="8 10" id="KW-1133">Transmembrane helix</keyword>
<dbReference type="Pfam" id="PF11612">
    <property type="entry name" value="T2SSJ"/>
    <property type="match status" value="1"/>
</dbReference>
<name>A0ABW4MER6_9SPHN</name>
<dbReference type="Pfam" id="PF07963">
    <property type="entry name" value="N_methyl"/>
    <property type="match status" value="1"/>
</dbReference>
<evidence type="ECO:0000256" key="7">
    <source>
        <dbReference type="ARBA" id="ARBA00022692"/>
    </source>
</evidence>
<dbReference type="InterPro" id="IPR045584">
    <property type="entry name" value="Pilin-like"/>
</dbReference>
<dbReference type="NCBIfam" id="TIGR01711">
    <property type="entry name" value="gspJ"/>
    <property type="match status" value="1"/>
</dbReference>
<gene>
    <name evidence="11" type="primary">gspJ</name>
    <name evidence="11" type="ORF">ACFSAG_07300</name>
</gene>
<protein>
    <recommendedName>
        <fullName evidence="3">Type II secretion system protein J</fullName>
    </recommendedName>
</protein>